<dbReference type="FunFam" id="3.40.50.300:FF:000366">
    <property type="entry name" value="GTPase, IMAP family member 2"/>
    <property type="match status" value="1"/>
</dbReference>
<reference evidence="17 18" key="1">
    <citation type="submission" date="2019-05" db="EMBL/GenBank/DDBJ databases">
        <title>A Chromosome-scale Meerkat (S. suricatta) Genome Assembly.</title>
        <authorList>
            <person name="Dudchenko O."/>
            <person name="Lieberman Aiden E."/>
            <person name="Tung J."/>
            <person name="Barreiro L.B."/>
            <person name="Clutton-Brock T.H."/>
        </authorList>
    </citation>
    <scope>NUCLEOTIDE SEQUENCE [LARGE SCALE GENOMIC DNA]</scope>
</reference>
<evidence type="ECO:0000256" key="8">
    <source>
        <dbReference type="ARBA" id="ARBA00022741"/>
    </source>
</evidence>
<organism evidence="17 18">
    <name type="scientific">Suricata suricatta</name>
    <name type="common">Meerkat</name>
    <dbReference type="NCBI Taxonomy" id="37032"/>
    <lineage>
        <taxon>Eukaryota</taxon>
        <taxon>Metazoa</taxon>
        <taxon>Chordata</taxon>
        <taxon>Craniata</taxon>
        <taxon>Vertebrata</taxon>
        <taxon>Euteleostomi</taxon>
        <taxon>Mammalia</taxon>
        <taxon>Eutheria</taxon>
        <taxon>Laurasiatheria</taxon>
        <taxon>Carnivora</taxon>
        <taxon>Feliformia</taxon>
        <taxon>Herpestidae</taxon>
        <taxon>Suricata</taxon>
    </lineage>
</organism>
<dbReference type="Proteomes" id="UP000472268">
    <property type="component" value="Chromosome 2"/>
</dbReference>
<dbReference type="Pfam" id="PF04548">
    <property type="entry name" value="AIG1"/>
    <property type="match status" value="3"/>
</dbReference>
<dbReference type="Ensembl" id="ENSSSUT00005027075.1">
    <property type="protein sequence ID" value="ENSSSUP00005023635.1"/>
    <property type="gene ID" value="ENSSSUG00005015352.1"/>
</dbReference>
<dbReference type="GO" id="GO:0005739">
    <property type="term" value="C:mitochondrion"/>
    <property type="evidence" value="ECO:0007669"/>
    <property type="project" value="UniProtKB-SubCell"/>
</dbReference>
<keyword evidence="10" id="KW-0333">Golgi apparatus</keyword>
<name>A0A673UR38_SURSU</name>
<keyword evidence="6" id="KW-0963">Cytoplasm</keyword>
<evidence type="ECO:0000256" key="13">
    <source>
        <dbReference type="ARBA" id="ARBA00056809"/>
    </source>
</evidence>
<dbReference type="GO" id="GO:0005783">
    <property type="term" value="C:endoplasmic reticulum"/>
    <property type="evidence" value="ECO:0007669"/>
    <property type="project" value="UniProtKB-SubCell"/>
</dbReference>
<evidence type="ECO:0000256" key="7">
    <source>
        <dbReference type="ARBA" id="ARBA00022737"/>
    </source>
</evidence>
<keyword evidence="9" id="KW-0256">Endoplasmic reticulum</keyword>
<feature type="domain" description="AIG1-type G" evidence="16">
    <location>
        <begin position="251"/>
        <end position="442"/>
    </location>
</feature>
<dbReference type="CDD" id="cd01852">
    <property type="entry name" value="AIG1"/>
    <property type="match status" value="2"/>
</dbReference>
<dbReference type="GO" id="GO:0005829">
    <property type="term" value="C:cytosol"/>
    <property type="evidence" value="ECO:0007669"/>
    <property type="project" value="UniProtKB-SubCell"/>
</dbReference>
<accession>A0A673UR38</accession>
<comment type="function">
    <text evidence="13">Exerts an anti-apoptotic effect in the immune system and is involved in responses to infections.</text>
</comment>
<evidence type="ECO:0000256" key="14">
    <source>
        <dbReference type="ARBA" id="ARBA00073539"/>
    </source>
</evidence>
<evidence type="ECO:0000256" key="11">
    <source>
        <dbReference type="ARBA" id="ARBA00023128"/>
    </source>
</evidence>
<dbReference type="PROSITE" id="PS51720">
    <property type="entry name" value="G_AIG1"/>
    <property type="match status" value="3"/>
</dbReference>
<dbReference type="PANTHER" id="PTHR10903">
    <property type="entry name" value="GTPASE, IMAP FAMILY MEMBER-RELATED"/>
    <property type="match status" value="1"/>
</dbReference>
<evidence type="ECO:0000256" key="1">
    <source>
        <dbReference type="ARBA" id="ARBA00004173"/>
    </source>
</evidence>
<dbReference type="SUPFAM" id="SSF52540">
    <property type="entry name" value="P-loop containing nucleoside triphosphate hydrolases"/>
    <property type="match status" value="3"/>
</dbReference>
<dbReference type="Gene3D" id="3.40.50.300">
    <property type="entry name" value="P-loop containing nucleotide triphosphate hydrolases"/>
    <property type="match status" value="3"/>
</dbReference>
<keyword evidence="11" id="KW-0496">Mitochondrion</keyword>
<reference evidence="17" key="2">
    <citation type="submission" date="2025-08" db="UniProtKB">
        <authorList>
            <consortium name="Ensembl"/>
        </authorList>
    </citation>
    <scope>IDENTIFICATION</scope>
</reference>
<evidence type="ECO:0000256" key="6">
    <source>
        <dbReference type="ARBA" id="ARBA00022490"/>
    </source>
</evidence>
<sequence length="697" mass="78476">ELTSVAHTLGEKPKGMHFSCCSSVQERGPEPGCPMTELRLLLLGKRGAGKSATGNTILGKAAFVSKFSDHMVTKTCQRESGVTKERRVVIIDTPDLFSSMSCSEDKQRNIEHCLELSAPSLHVLLLVIPISFYQVEDIETVKGMHEVFGANARRYIIVVFTRKDELENFSLQDCIESQASLRELVGNYGDRYYAFNNKASEDERDVQVRELLGMVQRLVDENGGPFIVNLRNEGHGCLNQEVKRQRDRVRMEMLSIVLVGGIGTGKSATGNTILGNRIFHDQFRAQLNTKTTQSSRRMWGRWTVVVVDSPLLCQMAITECSQSSLEKEKNKVIRHCEKGNMVLVLVFQLGRFTEEDKKAVKKLETIFGEEVLKYTIVLFTRKEDLEGKDLKDYLQETDNKALKNTIKRCEGRVCAFNNKETGQRSTLMLWLFFPDVPVLRNQDGGDSQLRLVLVGKTGEGKSATGNSILGKKVFPSSIAATSVTKTCSKGSSRWHGREIVVVDTPGIFDTETRDADTCEEIARCIVLTSPGPHALLLVVRLGPYTPEERKATEMILQMFGHRARRYMILLFTRKDDLDGLNFHDYLKEAPEVIQQLVNKFGDRYCLFNNRATGAEQEVQRDQLLSLVNGSEYSNSFTNPHTTYLLNNQFSSFLCHITSNTSHLHYLLPPPSELFAYCDYNKTVPFSHSSIKLESTSS</sequence>
<dbReference type="InterPro" id="IPR006703">
    <property type="entry name" value="G_AIG1"/>
</dbReference>
<comment type="similarity">
    <text evidence="5">Belongs to the TRAFAC class TrmE-Era-EngA-EngB-Septin-like GTPase superfamily. AIG1/Toc34/Toc159-like paraseptin GTPase family. IAN subfamily.</text>
</comment>
<evidence type="ECO:0000256" key="5">
    <source>
        <dbReference type="ARBA" id="ARBA00008535"/>
    </source>
</evidence>
<evidence type="ECO:0000313" key="18">
    <source>
        <dbReference type="Proteomes" id="UP000472268"/>
    </source>
</evidence>
<evidence type="ECO:0000256" key="10">
    <source>
        <dbReference type="ARBA" id="ARBA00023034"/>
    </source>
</evidence>
<keyword evidence="12" id="KW-0342">GTP-binding</keyword>
<dbReference type="FunFam" id="3.40.50.300:FF:000536">
    <property type="entry name" value="GTPase IMAP family member 8"/>
    <property type="match status" value="2"/>
</dbReference>
<evidence type="ECO:0000256" key="4">
    <source>
        <dbReference type="ARBA" id="ARBA00004555"/>
    </source>
</evidence>
<dbReference type="InterPro" id="IPR027417">
    <property type="entry name" value="P-loop_NTPase"/>
</dbReference>
<dbReference type="AlphaFoldDB" id="A0A673UR38"/>
<evidence type="ECO:0000256" key="9">
    <source>
        <dbReference type="ARBA" id="ARBA00022824"/>
    </source>
</evidence>
<dbReference type="GO" id="GO:0005794">
    <property type="term" value="C:Golgi apparatus"/>
    <property type="evidence" value="ECO:0007669"/>
    <property type="project" value="UniProtKB-SubCell"/>
</dbReference>
<dbReference type="OMA" id="QREIGAC"/>
<evidence type="ECO:0000259" key="16">
    <source>
        <dbReference type="PROSITE" id="PS51720"/>
    </source>
</evidence>
<evidence type="ECO:0000256" key="12">
    <source>
        <dbReference type="ARBA" id="ARBA00023134"/>
    </source>
</evidence>
<dbReference type="GO" id="GO:0005525">
    <property type="term" value="F:GTP binding"/>
    <property type="evidence" value="ECO:0007669"/>
    <property type="project" value="UniProtKB-KW"/>
</dbReference>
<keyword evidence="18" id="KW-1185">Reference proteome</keyword>
<reference evidence="17" key="3">
    <citation type="submission" date="2025-09" db="UniProtKB">
        <authorList>
            <consortium name="Ensembl"/>
        </authorList>
    </citation>
    <scope>IDENTIFICATION</scope>
</reference>
<proteinExistence type="inferred from homology"/>
<evidence type="ECO:0000256" key="3">
    <source>
        <dbReference type="ARBA" id="ARBA00004514"/>
    </source>
</evidence>
<evidence type="ECO:0000256" key="15">
    <source>
        <dbReference type="ARBA" id="ARBA00077278"/>
    </source>
</evidence>
<evidence type="ECO:0000313" key="17">
    <source>
        <dbReference type="Ensembl" id="ENSSSUP00005023635.1"/>
    </source>
</evidence>
<keyword evidence="8" id="KW-0547">Nucleotide-binding</keyword>
<feature type="domain" description="AIG1-type G" evidence="16">
    <location>
        <begin position="446"/>
        <end position="649"/>
    </location>
</feature>
<dbReference type="PANTHER" id="PTHR10903:SF182">
    <property type="entry name" value="GTPASE IMAP FAMILY MEMBER 4"/>
    <property type="match status" value="1"/>
</dbReference>
<dbReference type="InterPro" id="IPR045058">
    <property type="entry name" value="GIMA/IAN/Toc"/>
</dbReference>
<protein>
    <recommendedName>
        <fullName evidence="14">GTPase IMAP family member 8</fullName>
    </recommendedName>
    <alternativeName>
        <fullName evidence="15">Immune-associated nucleotide-binding protein 9</fullName>
    </alternativeName>
</protein>
<comment type="subcellular location">
    <subcellularLocation>
        <location evidence="3">Cytoplasm</location>
        <location evidence="3">Cytosol</location>
    </subcellularLocation>
    <subcellularLocation>
        <location evidence="2">Endoplasmic reticulum</location>
    </subcellularLocation>
    <subcellularLocation>
        <location evidence="4">Golgi apparatus</location>
    </subcellularLocation>
    <subcellularLocation>
        <location evidence="1">Mitochondrion</location>
    </subcellularLocation>
</comment>
<keyword evidence="7" id="KW-0677">Repeat</keyword>
<evidence type="ECO:0000256" key="2">
    <source>
        <dbReference type="ARBA" id="ARBA00004240"/>
    </source>
</evidence>
<feature type="domain" description="AIG1-type G" evidence="16">
    <location>
        <begin position="35"/>
        <end position="235"/>
    </location>
</feature>